<dbReference type="FunFam" id="1.10.510.10:FF:000571">
    <property type="entry name" value="Maternal embryonic leucine zipper kinase"/>
    <property type="match status" value="1"/>
</dbReference>
<keyword evidence="4" id="KW-0418">Kinase</keyword>
<dbReference type="GO" id="GO:0004674">
    <property type="term" value="F:protein serine/threonine kinase activity"/>
    <property type="evidence" value="ECO:0007669"/>
    <property type="project" value="UniProtKB-KW"/>
</dbReference>
<feature type="compositionally biased region" description="Basic and acidic residues" evidence="8">
    <location>
        <begin position="363"/>
        <end position="380"/>
    </location>
</feature>
<dbReference type="SUPFAM" id="SSF56112">
    <property type="entry name" value="Protein kinase-like (PK-like)"/>
    <property type="match status" value="1"/>
</dbReference>
<comment type="similarity">
    <text evidence="7">Belongs to the protein kinase superfamily.</text>
</comment>
<dbReference type="FunFam" id="3.30.200.20:FF:000003">
    <property type="entry name" value="Non-specific serine/threonine protein kinase"/>
    <property type="match status" value="1"/>
</dbReference>
<feature type="domain" description="Protein kinase" evidence="9">
    <location>
        <begin position="16"/>
        <end position="275"/>
    </location>
</feature>
<dbReference type="EMBL" id="JAGTXO010000001">
    <property type="protein sequence ID" value="KAG8470359.1"/>
    <property type="molecule type" value="Genomic_DNA"/>
</dbReference>
<accession>A0A8J5Y3A2</accession>
<dbReference type="SMART" id="SM00220">
    <property type="entry name" value="S_TKc"/>
    <property type="match status" value="1"/>
</dbReference>
<dbReference type="InterPro" id="IPR000719">
    <property type="entry name" value="Prot_kinase_dom"/>
</dbReference>
<dbReference type="InterPro" id="IPR011009">
    <property type="entry name" value="Kinase-like_dom_sf"/>
</dbReference>
<protein>
    <recommendedName>
        <fullName evidence="9">Protein kinase domain-containing protein</fullName>
    </recommendedName>
</protein>
<evidence type="ECO:0000259" key="9">
    <source>
        <dbReference type="PROSITE" id="PS50011"/>
    </source>
</evidence>
<keyword evidence="1 7" id="KW-0723">Serine/threonine-protein kinase</keyword>
<dbReference type="Proteomes" id="UP000751190">
    <property type="component" value="Unassembled WGS sequence"/>
</dbReference>
<dbReference type="OMA" id="PMKRYTC"/>
<dbReference type="PROSITE" id="PS00107">
    <property type="entry name" value="PROTEIN_KINASE_ATP"/>
    <property type="match status" value="1"/>
</dbReference>
<reference evidence="10" key="1">
    <citation type="submission" date="2021-05" db="EMBL/GenBank/DDBJ databases">
        <title>The genome of the haptophyte Pavlova lutheri (Diacronema luteri, Pavlovales) - a model for lipid biosynthesis in eukaryotic algae.</title>
        <authorList>
            <person name="Hulatt C.J."/>
            <person name="Posewitz M.C."/>
        </authorList>
    </citation>
    <scope>NUCLEOTIDE SEQUENCE</scope>
    <source>
        <strain evidence="10">NIVA-4/92</strain>
    </source>
</reference>
<feature type="region of interest" description="Disordered" evidence="8">
    <location>
        <begin position="333"/>
        <end position="387"/>
    </location>
</feature>
<name>A0A8J5Y3A2_DIALT</name>
<dbReference type="InterPro" id="IPR008271">
    <property type="entry name" value="Ser/Thr_kinase_AS"/>
</dbReference>
<sequence>MTSCCGPTVDELTREYTLGYVLGKGKFAVVRACRHKATGEAFAVKMIFKQAVSRLQSIELHSEVDILKRLNHPNIIKLHNVFDTPTHLHIVIELATGGELFDRIIHRGHYSECDAAELVMQVGSALQYIHAHGVTHRDLKPENLLYANALPNAPIKITDFGLAKLHMDGDSVMTTSVGTPGYAAPEVISGKDYGPEVDVWSLGVILYILLCGYPPFVEDDTPSLFRKIMRAEFDFPSPGVWDQISNEAKGVVRSMLVLDRAKRCTVAQLLQAPWVRMETTPKAHLPTTVSGLLVFQNAQPPRLRTAGMSVIATERMKRGSVVERLAALRNSVRRSTRHSTRAAYETVSSLAAAPAGTSSPGDEGGRTGDGRCGPGEHVDDGLSTDIA</sequence>
<organism evidence="10 11">
    <name type="scientific">Diacronema lutheri</name>
    <name type="common">Unicellular marine alga</name>
    <name type="synonym">Monochrysis lutheri</name>
    <dbReference type="NCBI Taxonomy" id="2081491"/>
    <lineage>
        <taxon>Eukaryota</taxon>
        <taxon>Haptista</taxon>
        <taxon>Haptophyta</taxon>
        <taxon>Pavlovophyceae</taxon>
        <taxon>Pavlovales</taxon>
        <taxon>Pavlovaceae</taxon>
        <taxon>Diacronema</taxon>
    </lineage>
</organism>
<dbReference type="AlphaFoldDB" id="A0A8J5Y3A2"/>
<dbReference type="InterPro" id="IPR017441">
    <property type="entry name" value="Protein_kinase_ATP_BS"/>
</dbReference>
<feature type="binding site" evidence="6">
    <location>
        <position position="49"/>
    </location>
    <ligand>
        <name>ATP</name>
        <dbReference type="ChEBI" id="CHEBI:30616"/>
    </ligand>
</feature>
<dbReference type="OrthoDB" id="40902at2759"/>
<evidence type="ECO:0000256" key="6">
    <source>
        <dbReference type="PROSITE-ProRule" id="PRU10141"/>
    </source>
</evidence>
<evidence type="ECO:0000313" key="10">
    <source>
        <dbReference type="EMBL" id="KAG8470359.1"/>
    </source>
</evidence>
<evidence type="ECO:0000256" key="2">
    <source>
        <dbReference type="ARBA" id="ARBA00022679"/>
    </source>
</evidence>
<evidence type="ECO:0000256" key="1">
    <source>
        <dbReference type="ARBA" id="ARBA00022527"/>
    </source>
</evidence>
<keyword evidence="5 6" id="KW-0067">ATP-binding</keyword>
<dbReference type="CDD" id="cd05117">
    <property type="entry name" value="STKc_CAMK"/>
    <property type="match status" value="1"/>
</dbReference>
<dbReference type="PROSITE" id="PS50011">
    <property type="entry name" value="PROTEIN_KINASE_DOM"/>
    <property type="match status" value="1"/>
</dbReference>
<evidence type="ECO:0000256" key="4">
    <source>
        <dbReference type="ARBA" id="ARBA00022777"/>
    </source>
</evidence>
<dbReference type="GO" id="GO:0005524">
    <property type="term" value="F:ATP binding"/>
    <property type="evidence" value="ECO:0007669"/>
    <property type="project" value="UniProtKB-UniRule"/>
</dbReference>
<evidence type="ECO:0000313" key="11">
    <source>
        <dbReference type="Proteomes" id="UP000751190"/>
    </source>
</evidence>
<keyword evidence="2" id="KW-0808">Transferase</keyword>
<keyword evidence="11" id="KW-1185">Reference proteome</keyword>
<comment type="caution">
    <text evidence="10">The sequence shown here is derived from an EMBL/GenBank/DDBJ whole genome shotgun (WGS) entry which is preliminary data.</text>
</comment>
<dbReference type="Pfam" id="PF00069">
    <property type="entry name" value="Pkinase"/>
    <property type="match status" value="1"/>
</dbReference>
<evidence type="ECO:0000256" key="8">
    <source>
        <dbReference type="SAM" id="MobiDB-lite"/>
    </source>
</evidence>
<evidence type="ECO:0000256" key="7">
    <source>
        <dbReference type="RuleBase" id="RU000304"/>
    </source>
</evidence>
<evidence type="ECO:0000256" key="5">
    <source>
        <dbReference type="ARBA" id="ARBA00022840"/>
    </source>
</evidence>
<evidence type="ECO:0000256" key="3">
    <source>
        <dbReference type="ARBA" id="ARBA00022741"/>
    </source>
</evidence>
<keyword evidence="3 6" id="KW-0547">Nucleotide-binding</keyword>
<dbReference type="Gene3D" id="1.10.510.10">
    <property type="entry name" value="Transferase(Phosphotransferase) domain 1"/>
    <property type="match status" value="1"/>
</dbReference>
<proteinExistence type="inferred from homology"/>
<dbReference type="PANTHER" id="PTHR24347">
    <property type="entry name" value="SERINE/THREONINE-PROTEIN KINASE"/>
    <property type="match status" value="1"/>
</dbReference>
<dbReference type="PROSITE" id="PS00108">
    <property type="entry name" value="PROTEIN_KINASE_ST"/>
    <property type="match status" value="1"/>
</dbReference>
<gene>
    <name evidence="10" type="ORF">KFE25_008780</name>
</gene>